<proteinExistence type="predicted"/>
<dbReference type="GO" id="GO:0005634">
    <property type="term" value="C:nucleus"/>
    <property type="evidence" value="ECO:0007669"/>
    <property type="project" value="InterPro"/>
</dbReference>
<comment type="caution">
    <text evidence="3">The sequence shown here is derived from an EMBL/GenBank/DDBJ whole genome shotgun (WGS) entry which is preliminary data.</text>
</comment>
<dbReference type="InterPro" id="IPR000048">
    <property type="entry name" value="IQ_motif_EF-hand-BS"/>
</dbReference>
<dbReference type="PANTHER" id="PTHR14710">
    <property type="entry name" value="GEM-ASSOCIATED PROTEIN 6"/>
    <property type="match status" value="1"/>
</dbReference>
<dbReference type="Pfam" id="PF06372">
    <property type="entry name" value="Gemin6"/>
    <property type="match status" value="1"/>
</dbReference>
<evidence type="ECO:0000259" key="2">
    <source>
        <dbReference type="PROSITE" id="PS50011"/>
    </source>
</evidence>
<dbReference type="PROSITE" id="PS50011">
    <property type="entry name" value="PROTEIN_KINASE_DOM"/>
    <property type="match status" value="1"/>
</dbReference>
<dbReference type="CDD" id="cd23767">
    <property type="entry name" value="IQCD"/>
    <property type="match status" value="1"/>
</dbReference>
<evidence type="ECO:0000313" key="4">
    <source>
        <dbReference type="Proteomes" id="UP000225706"/>
    </source>
</evidence>
<keyword evidence="1" id="KW-0067">ATP-binding</keyword>
<keyword evidence="1" id="KW-0547">Nucleotide-binding</keyword>
<dbReference type="EMBL" id="LSMT01000128">
    <property type="protein sequence ID" value="PFX26346.1"/>
    <property type="molecule type" value="Genomic_DNA"/>
</dbReference>
<sequence>MTCPLSFVPWEEDTLLWQTCYQLPFYDDQERNMFENIVYTTPDIPDWLGTEARDCLLKQLLRKCPAVRLGVYNYHLHPFFSGKEPLAITCGSSAPNATAENEINPMSGFFFLVRRRKCLPGEKKCEESIENDARQKDRELQRQNESASIIQRAWRRFKCKLEFKNKCAERIQKAFRRRKLKIKKREELKLQMCRKRNGDKTSMYPDKIRRVESLWSVDDRDFKYLVKVQKLGEGGFGEVSQYYCRQTQAHYAVKTFFKKNAEHASMTLKETLILLRLVGNSSITLLCRAFTISLTETALALELVTGGDLAGVLKAEGGRVSEQRASRKVGWVLAIDPVTYTVVLQEETENLNSKKLTFVMGHAIKRVVLEENGGARPPKINFLELESTKEYSQDEIVKRKGDLIEWLTKNRIPVTESSEDSGVLSVMGVLFVEPPGIQMSLGDQETPYKYDQRCFMKSLPREFKYRTG</sequence>
<name>A0A2B4SAE3_STYPI</name>
<dbReference type="GO" id="GO:0000387">
    <property type="term" value="P:spliceosomal snRNP assembly"/>
    <property type="evidence" value="ECO:0007669"/>
    <property type="project" value="TreeGrafter"/>
</dbReference>
<dbReference type="InterPro" id="IPR000719">
    <property type="entry name" value="Prot_kinase_dom"/>
</dbReference>
<dbReference type="GO" id="GO:0005524">
    <property type="term" value="F:ATP binding"/>
    <property type="evidence" value="ECO:0007669"/>
    <property type="project" value="UniProtKB-UniRule"/>
</dbReference>
<dbReference type="InterPro" id="IPR009422">
    <property type="entry name" value="Gemin6"/>
</dbReference>
<dbReference type="Gene3D" id="1.10.510.10">
    <property type="entry name" value="Transferase(Phosphotransferase) domain 1"/>
    <property type="match status" value="1"/>
</dbReference>
<protein>
    <submittedName>
        <fullName evidence="3">Gem-associated protein 6</fullName>
    </submittedName>
</protein>
<dbReference type="Proteomes" id="UP000225706">
    <property type="component" value="Unassembled WGS sequence"/>
</dbReference>
<organism evidence="3 4">
    <name type="scientific">Stylophora pistillata</name>
    <name type="common">Smooth cauliflower coral</name>
    <dbReference type="NCBI Taxonomy" id="50429"/>
    <lineage>
        <taxon>Eukaryota</taxon>
        <taxon>Metazoa</taxon>
        <taxon>Cnidaria</taxon>
        <taxon>Anthozoa</taxon>
        <taxon>Hexacorallia</taxon>
        <taxon>Scleractinia</taxon>
        <taxon>Astrocoeniina</taxon>
        <taxon>Pocilloporidae</taxon>
        <taxon>Stylophora</taxon>
    </lineage>
</organism>
<dbReference type="AlphaFoldDB" id="A0A2B4SAE3"/>
<dbReference type="SMART" id="SM00015">
    <property type="entry name" value="IQ"/>
    <property type="match status" value="1"/>
</dbReference>
<dbReference type="Gene3D" id="3.30.200.20">
    <property type="entry name" value="Phosphorylase Kinase, domain 1"/>
    <property type="match status" value="1"/>
</dbReference>
<dbReference type="GO" id="GO:0032797">
    <property type="term" value="C:SMN complex"/>
    <property type="evidence" value="ECO:0007669"/>
    <property type="project" value="TreeGrafter"/>
</dbReference>
<feature type="binding site" evidence="1">
    <location>
        <position position="254"/>
    </location>
    <ligand>
        <name>ATP</name>
        <dbReference type="ChEBI" id="CHEBI:30616"/>
    </ligand>
</feature>
<dbReference type="InterPro" id="IPR046856">
    <property type="entry name" value="Gemin6_C"/>
</dbReference>
<accession>A0A2B4SAE3</accession>
<evidence type="ECO:0000256" key="1">
    <source>
        <dbReference type="PROSITE-ProRule" id="PRU10141"/>
    </source>
</evidence>
<dbReference type="OrthoDB" id="63267at2759"/>
<feature type="domain" description="Protein kinase" evidence="2">
    <location>
        <begin position="225"/>
        <end position="468"/>
    </location>
</feature>
<keyword evidence="4" id="KW-1185">Reference proteome</keyword>
<dbReference type="InterPro" id="IPR011009">
    <property type="entry name" value="Kinase-like_dom_sf"/>
</dbReference>
<dbReference type="STRING" id="50429.A0A2B4SAE3"/>
<dbReference type="SMART" id="SM00220">
    <property type="entry name" value="S_TKc"/>
    <property type="match status" value="1"/>
</dbReference>
<dbReference type="GO" id="GO:0004672">
    <property type="term" value="F:protein kinase activity"/>
    <property type="evidence" value="ECO:0007669"/>
    <property type="project" value="InterPro"/>
</dbReference>
<dbReference type="Pfam" id="PF20417">
    <property type="entry name" value="Gemin6_C"/>
    <property type="match status" value="1"/>
</dbReference>
<dbReference type="SUPFAM" id="SSF56112">
    <property type="entry name" value="Protein kinase-like (PK-like)"/>
    <property type="match status" value="2"/>
</dbReference>
<gene>
    <name evidence="3" type="primary">GEMIN6</name>
    <name evidence="3" type="ORF">AWC38_SpisGene8972</name>
</gene>
<dbReference type="InterPro" id="IPR017441">
    <property type="entry name" value="Protein_kinase_ATP_BS"/>
</dbReference>
<dbReference type="PANTHER" id="PTHR14710:SF2">
    <property type="entry name" value="GEM-ASSOCIATED PROTEIN 6"/>
    <property type="match status" value="1"/>
</dbReference>
<dbReference type="InterPro" id="IPR046857">
    <property type="entry name" value="Gemin6_Sm-like_dom"/>
</dbReference>
<dbReference type="Gene3D" id="2.30.30.100">
    <property type="match status" value="1"/>
</dbReference>
<evidence type="ECO:0000313" key="3">
    <source>
        <dbReference type="EMBL" id="PFX26346.1"/>
    </source>
</evidence>
<dbReference type="GO" id="GO:0000245">
    <property type="term" value="P:spliceosomal complex assembly"/>
    <property type="evidence" value="ECO:0007669"/>
    <property type="project" value="InterPro"/>
</dbReference>
<dbReference type="Pfam" id="PF00069">
    <property type="entry name" value="Pkinase"/>
    <property type="match status" value="1"/>
</dbReference>
<dbReference type="Pfam" id="PF00612">
    <property type="entry name" value="IQ"/>
    <property type="match status" value="1"/>
</dbReference>
<reference evidence="4" key="1">
    <citation type="journal article" date="2017" name="bioRxiv">
        <title>Comparative analysis of the genomes of Stylophora pistillata and Acropora digitifera provides evidence for extensive differences between species of corals.</title>
        <authorList>
            <person name="Voolstra C.R."/>
            <person name="Li Y."/>
            <person name="Liew Y.J."/>
            <person name="Baumgarten S."/>
            <person name="Zoccola D."/>
            <person name="Flot J.-F."/>
            <person name="Tambutte S."/>
            <person name="Allemand D."/>
            <person name="Aranda M."/>
        </authorList>
    </citation>
    <scope>NUCLEOTIDE SEQUENCE [LARGE SCALE GENOMIC DNA]</scope>
</reference>
<dbReference type="PROSITE" id="PS00107">
    <property type="entry name" value="PROTEIN_KINASE_ATP"/>
    <property type="match status" value="1"/>
</dbReference>